<dbReference type="AlphaFoldDB" id="A0AAP4HFR5"/>
<sequence>MLKKVLIGTLIFVMVSLSACMSLGNVSYKQARMLKQEGFILSDDGWTLALPERLLFGFDEYAIQNNQKERLNQLAQQLHKYDLDKLKFIGHTDNLGLASYNQTLSEKRAQNVAQVFLDQGFERKNIQVIGRGATQPMVSNDTPANRATNRRVNVTIVP</sequence>
<dbReference type="InterPro" id="IPR006665">
    <property type="entry name" value="OmpA-like"/>
</dbReference>
<dbReference type="InterPro" id="IPR036737">
    <property type="entry name" value="OmpA-like_sf"/>
</dbReference>
<evidence type="ECO:0000313" key="7">
    <source>
        <dbReference type="EMBL" id="QTD61444.1"/>
    </source>
</evidence>
<evidence type="ECO:0000256" key="2">
    <source>
        <dbReference type="ARBA" id="ARBA00023136"/>
    </source>
</evidence>
<dbReference type="CDD" id="cd07185">
    <property type="entry name" value="OmpA_C-like"/>
    <property type="match status" value="1"/>
</dbReference>
<accession>A0AAP4HFR5</accession>
<dbReference type="PRINTS" id="PR01023">
    <property type="entry name" value="NAFLGMOTY"/>
</dbReference>
<evidence type="ECO:0000313" key="8">
    <source>
        <dbReference type="Proteomes" id="UP000405075"/>
    </source>
</evidence>
<dbReference type="InterPro" id="IPR006664">
    <property type="entry name" value="OMP_bac"/>
</dbReference>
<dbReference type="SUPFAM" id="SSF103088">
    <property type="entry name" value="OmpA-like"/>
    <property type="match status" value="1"/>
</dbReference>
<reference evidence="8" key="1">
    <citation type="submission" date="2019-11" db="EMBL/GenBank/DDBJ databases">
        <title>Escherichia coli 1916D6.</title>
        <authorList>
            <person name="Yao H."/>
            <person name="Du X."/>
            <person name="Yu R."/>
            <person name="Li A."/>
        </authorList>
    </citation>
    <scope>NUCLEOTIDE SEQUENCE [LARGE SCALE GENOMIC DNA]</scope>
    <source>
        <strain evidence="8">19110F47</strain>
    </source>
</reference>
<dbReference type="EMBL" id="CP046045">
    <property type="protein sequence ID" value="QGM28340.1"/>
    <property type="molecule type" value="Genomic_DNA"/>
</dbReference>
<keyword evidence="2 3" id="KW-0472">Membrane</keyword>
<dbReference type="InterPro" id="IPR050330">
    <property type="entry name" value="Bact_OuterMem_StrucFunc"/>
</dbReference>
<dbReference type="PROSITE" id="PS51257">
    <property type="entry name" value="PROKAR_LIPOPROTEIN"/>
    <property type="match status" value="1"/>
</dbReference>
<dbReference type="GeneID" id="64222371"/>
<evidence type="ECO:0000313" key="6">
    <source>
        <dbReference type="EMBL" id="QGM28340.1"/>
    </source>
</evidence>
<dbReference type="GO" id="GO:0009279">
    <property type="term" value="C:cell outer membrane"/>
    <property type="evidence" value="ECO:0007669"/>
    <property type="project" value="UniProtKB-SubCell"/>
</dbReference>
<keyword evidence="9" id="KW-1185">Reference proteome</keyword>
<organism evidence="5 10">
    <name type="scientific">Acinetobacter towneri</name>
    <dbReference type="NCBI Taxonomy" id="202956"/>
    <lineage>
        <taxon>Bacteria</taxon>
        <taxon>Pseudomonadati</taxon>
        <taxon>Pseudomonadota</taxon>
        <taxon>Gammaproteobacteria</taxon>
        <taxon>Moraxellales</taxon>
        <taxon>Moraxellaceae</taxon>
        <taxon>Acinetobacter</taxon>
    </lineage>
</organism>
<reference evidence="5" key="4">
    <citation type="submission" date="2020-06" db="EMBL/GenBank/DDBJ databases">
        <authorList>
            <person name="Dong N."/>
        </authorList>
    </citation>
    <scope>NUCLEOTIDE SEQUENCE</scope>
    <source>
        <strain evidence="5">DF49-4</strain>
    </source>
</reference>
<reference evidence="7 9" key="3">
    <citation type="journal article" date="2020" name="Front. Cell. Infect. Microbiol.">
        <title>Characterization of Three Porcine Acinetobacter towneri Strains Co-Harboring tet(X3) and bla OXA-58.</title>
        <authorList>
            <person name="Ma J."/>
            <person name="Wang J."/>
            <person name="Feng J."/>
            <person name="Liu Y."/>
            <person name="Yang B."/>
            <person name="Li R."/>
            <person name="Bai L."/>
            <person name="He T."/>
            <person name="Wang X."/>
            <person name="Yang Z."/>
        </authorList>
    </citation>
    <scope>NUCLEOTIDE SEQUENCE [LARGE SCALE GENOMIC DNA]</scope>
    <source>
        <strain evidence="7 9">GX5</strain>
    </source>
</reference>
<dbReference type="Gene3D" id="3.30.1330.60">
    <property type="entry name" value="OmpA-like domain"/>
    <property type="match status" value="1"/>
</dbReference>
<dbReference type="Pfam" id="PF00691">
    <property type="entry name" value="OmpA"/>
    <property type="match status" value="1"/>
</dbReference>
<evidence type="ECO:0000313" key="5">
    <source>
        <dbReference type="EMBL" id="MDM1719755.1"/>
    </source>
</evidence>
<dbReference type="PANTHER" id="PTHR30329:SF17">
    <property type="entry name" value="LIPOPROTEIN YFIB-RELATED"/>
    <property type="match status" value="1"/>
</dbReference>
<protein>
    <submittedName>
        <fullName evidence="5">OmpA family protein</fullName>
    </submittedName>
</protein>
<dbReference type="PROSITE" id="PS51123">
    <property type="entry name" value="OMPA_2"/>
    <property type="match status" value="1"/>
</dbReference>
<evidence type="ECO:0000256" key="1">
    <source>
        <dbReference type="ARBA" id="ARBA00004442"/>
    </source>
</evidence>
<evidence type="ECO:0000259" key="4">
    <source>
        <dbReference type="PROSITE" id="PS51123"/>
    </source>
</evidence>
<feature type="domain" description="OmpA-like" evidence="4">
    <location>
        <begin position="43"/>
        <end position="158"/>
    </location>
</feature>
<name>A0AAP4HFR5_9GAMM</name>
<dbReference type="RefSeq" id="WP_154321033.1">
    <property type="nucleotide sequence ID" value="NZ_CP046045.1"/>
</dbReference>
<evidence type="ECO:0000313" key="10">
    <source>
        <dbReference type="Proteomes" id="UP001174419"/>
    </source>
</evidence>
<dbReference type="Proteomes" id="UP000405075">
    <property type="component" value="Chromosome"/>
</dbReference>
<gene>
    <name evidence="6" type="ORF">GJD93_11935</name>
    <name evidence="5" type="ORF">HX110_11630</name>
    <name evidence="7" type="ORF">J4G45_11700</name>
</gene>
<evidence type="ECO:0000256" key="3">
    <source>
        <dbReference type="PROSITE-ProRule" id="PRU00473"/>
    </source>
</evidence>
<dbReference type="PANTHER" id="PTHR30329">
    <property type="entry name" value="STATOR ELEMENT OF FLAGELLAR MOTOR COMPLEX"/>
    <property type="match status" value="1"/>
</dbReference>
<dbReference type="EMBL" id="JACANG010000026">
    <property type="protein sequence ID" value="MDM1719755.1"/>
    <property type="molecule type" value="Genomic_DNA"/>
</dbReference>
<proteinExistence type="predicted"/>
<reference evidence="7" key="5">
    <citation type="submission" date="2021-03" db="EMBL/GenBank/DDBJ databases">
        <authorList>
            <person name="Ma J."/>
        </authorList>
    </citation>
    <scope>NUCLEOTIDE SEQUENCE</scope>
    <source>
        <strain evidence="7">GX5</strain>
    </source>
</reference>
<reference evidence="6" key="2">
    <citation type="submission" date="2019-11" db="EMBL/GenBank/DDBJ databases">
        <authorList>
            <person name="Yao H."/>
            <person name="Du X."/>
            <person name="Yu R."/>
            <person name="Li A."/>
        </authorList>
    </citation>
    <scope>NUCLEOTIDE SEQUENCE</scope>
    <source>
        <strain evidence="6">19110F47</strain>
    </source>
</reference>
<dbReference type="Proteomes" id="UP000663954">
    <property type="component" value="Chromosome"/>
</dbReference>
<evidence type="ECO:0000313" key="9">
    <source>
        <dbReference type="Proteomes" id="UP000663954"/>
    </source>
</evidence>
<dbReference type="EMBL" id="CP071770">
    <property type="protein sequence ID" value="QTD61444.1"/>
    <property type="molecule type" value="Genomic_DNA"/>
</dbReference>
<comment type="subcellular location">
    <subcellularLocation>
        <location evidence="1">Cell outer membrane</location>
    </subcellularLocation>
</comment>
<dbReference type="Proteomes" id="UP001174419">
    <property type="component" value="Unassembled WGS sequence"/>
</dbReference>
<dbReference type="PRINTS" id="PR01021">
    <property type="entry name" value="OMPADOMAIN"/>
</dbReference>
<reference evidence="5" key="6">
    <citation type="journal article" date="2022" name="Sci. Total Environ.">
        <title>Prevalence, transmission, and molecular epidemiology of tet(X)-positive bacteria among humans, animals, and environmental niches in China: An epidemiological, and genomic-based study.</title>
        <authorList>
            <person name="Dong N."/>
            <person name="Zeng Y."/>
            <person name="Cai C."/>
            <person name="Sun C."/>
            <person name="Lu J."/>
            <person name="Liu C."/>
            <person name="Zhou H."/>
            <person name="Sun Q."/>
            <person name="Shu L."/>
            <person name="Wang H."/>
            <person name="Wang Y."/>
            <person name="Wang S."/>
            <person name="Wu C."/>
            <person name="Chan E.W."/>
            <person name="Chen G."/>
            <person name="Shen Z."/>
            <person name="Chen S."/>
            <person name="Zhang R."/>
        </authorList>
    </citation>
    <scope>NUCLEOTIDE SEQUENCE</scope>
    <source>
        <strain evidence="5">DF49-4</strain>
    </source>
</reference>